<gene>
    <name evidence="2" type="ORF">B0H63DRAFT_558195</name>
</gene>
<keyword evidence="3" id="KW-1185">Reference proteome</keyword>
<dbReference type="AlphaFoldDB" id="A0AAE0NRS6"/>
<accession>A0AAE0NRS6</accession>
<evidence type="ECO:0000313" key="2">
    <source>
        <dbReference type="EMBL" id="KAK3386506.1"/>
    </source>
</evidence>
<reference evidence="2" key="1">
    <citation type="journal article" date="2023" name="Mol. Phylogenet. Evol.">
        <title>Genome-scale phylogeny and comparative genomics of the fungal order Sordariales.</title>
        <authorList>
            <person name="Hensen N."/>
            <person name="Bonometti L."/>
            <person name="Westerberg I."/>
            <person name="Brannstrom I.O."/>
            <person name="Guillou S."/>
            <person name="Cros-Aarteil S."/>
            <person name="Calhoun S."/>
            <person name="Haridas S."/>
            <person name="Kuo A."/>
            <person name="Mondo S."/>
            <person name="Pangilinan J."/>
            <person name="Riley R."/>
            <person name="LaButti K."/>
            <person name="Andreopoulos B."/>
            <person name="Lipzen A."/>
            <person name="Chen C."/>
            <person name="Yan M."/>
            <person name="Daum C."/>
            <person name="Ng V."/>
            <person name="Clum A."/>
            <person name="Steindorff A."/>
            <person name="Ohm R.A."/>
            <person name="Martin F."/>
            <person name="Silar P."/>
            <person name="Natvig D.O."/>
            <person name="Lalanne C."/>
            <person name="Gautier V."/>
            <person name="Ament-Velasquez S.L."/>
            <person name="Kruys A."/>
            <person name="Hutchinson M.I."/>
            <person name="Powell A.J."/>
            <person name="Barry K."/>
            <person name="Miller A.N."/>
            <person name="Grigoriev I.V."/>
            <person name="Debuchy R."/>
            <person name="Gladieux P."/>
            <person name="Hiltunen Thoren M."/>
            <person name="Johannesson H."/>
        </authorList>
    </citation>
    <scope>NUCLEOTIDE SEQUENCE</scope>
    <source>
        <strain evidence="2">CBS 232.78</strain>
    </source>
</reference>
<feature type="region of interest" description="Disordered" evidence="1">
    <location>
        <begin position="255"/>
        <end position="279"/>
    </location>
</feature>
<evidence type="ECO:0000256" key="1">
    <source>
        <dbReference type="SAM" id="MobiDB-lite"/>
    </source>
</evidence>
<name>A0AAE0NRS6_9PEZI</name>
<reference evidence="2" key="2">
    <citation type="submission" date="2023-06" db="EMBL/GenBank/DDBJ databases">
        <authorList>
            <consortium name="Lawrence Berkeley National Laboratory"/>
            <person name="Haridas S."/>
            <person name="Hensen N."/>
            <person name="Bonometti L."/>
            <person name="Westerberg I."/>
            <person name="Brannstrom I.O."/>
            <person name="Guillou S."/>
            <person name="Cros-Aarteil S."/>
            <person name="Calhoun S."/>
            <person name="Kuo A."/>
            <person name="Mondo S."/>
            <person name="Pangilinan J."/>
            <person name="Riley R."/>
            <person name="LaButti K."/>
            <person name="Andreopoulos B."/>
            <person name="Lipzen A."/>
            <person name="Chen C."/>
            <person name="Yanf M."/>
            <person name="Daum C."/>
            <person name="Ng V."/>
            <person name="Clum A."/>
            <person name="Steindorff A."/>
            <person name="Ohm R."/>
            <person name="Martin F."/>
            <person name="Silar P."/>
            <person name="Natvig D."/>
            <person name="Lalanne C."/>
            <person name="Gautier V."/>
            <person name="Ament-velasquez S.L."/>
            <person name="Kruys A."/>
            <person name="Hutchinson M.I."/>
            <person name="Powell A.J."/>
            <person name="Barry K."/>
            <person name="Miller A.N."/>
            <person name="Grigoriev I.V."/>
            <person name="Debuchy R."/>
            <person name="Gladieux P."/>
            <person name="Thoren M.H."/>
            <person name="Johannesson H."/>
        </authorList>
    </citation>
    <scope>NUCLEOTIDE SEQUENCE</scope>
    <source>
        <strain evidence="2">CBS 232.78</strain>
    </source>
</reference>
<dbReference type="EMBL" id="JAULSW010000003">
    <property type="protein sequence ID" value="KAK3386506.1"/>
    <property type="molecule type" value="Genomic_DNA"/>
</dbReference>
<proteinExistence type="predicted"/>
<dbReference type="Proteomes" id="UP001285441">
    <property type="component" value="Unassembled WGS sequence"/>
</dbReference>
<organism evidence="2 3">
    <name type="scientific">Podospora didyma</name>
    <dbReference type="NCBI Taxonomy" id="330526"/>
    <lineage>
        <taxon>Eukaryota</taxon>
        <taxon>Fungi</taxon>
        <taxon>Dikarya</taxon>
        <taxon>Ascomycota</taxon>
        <taxon>Pezizomycotina</taxon>
        <taxon>Sordariomycetes</taxon>
        <taxon>Sordariomycetidae</taxon>
        <taxon>Sordariales</taxon>
        <taxon>Podosporaceae</taxon>
        <taxon>Podospora</taxon>
    </lineage>
</organism>
<evidence type="ECO:0000313" key="3">
    <source>
        <dbReference type="Proteomes" id="UP001285441"/>
    </source>
</evidence>
<sequence>MGTYITFLAEATANKISNPLAPNMENRRYWINGRLAKGPATKPTMPLDQFSVSFSLSSSPGALDPAAKDDLGWSMAMRELLPPMSPPGPLGCLATESSLAKSLSRAHLSSNPPTHPPEHDCAAVFKESQERLSRLVSRSDILGDYRRYTESPSPTARRLTTLDQALLVCEAVRTDIRTILQCRHCEIADAQVPFDVAVLFSQILLIYSAVAKGNHHHAPPPPQRTIFVDDDEAHQDNSSQSQNLLEFDPMPLRLERRSCERPGPKRSSVNGVTMANPLK</sequence>
<comment type="caution">
    <text evidence="2">The sequence shown here is derived from an EMBL/GenBank/DDBJ whole genome shotgun (WGS) entry which is preliminary data.</text>
</comment>
<protein>
    <submittedName>
        <fullName evidence="2">Uncharacterized protein</fullName>
    </submittedName>
</protein>